<dbReference type="KEGG" id="ccot:CCAX7_52620"/>
<reference evidence="2 3" key="1">
    <citation type="journal article" date="2019" name="Int. J. Syst. Evol. Microbiol.">
        <title>Capsulimonas corticalis gen. nov., sp. nov., an aerobic capsulated bacterium, of a novel bacterial order, Capsulimonadales ord. nov., of the class Armatimonadia of the phylum Armatimonadetes.</title>
        <authorList>
            <person name="Li J."/>
            <person name="Kudo C."/>
            <person name="Tonouchi A."/>
        </authorList>
    </citation>
    <scope>NUCLEOTIDE SEQUENCE [LARGE SCALE GENOMIC DNA]</scope>
    <source>
        <strain evidence="2 3">AX-7</strain>
    </source>
</reference>
<dbReference type="GO" id="GO:0015628">
    <property type="term" value="P:protein secretion by the type II secretion system"/>
    <property type="evidence" value="ECO:0007669"/>
    <property type="project" value="InterPro"/>
</dbReference>
<sequence>MSNVQSKRASGFTLIELLVVIAIIAILAAILFPVFAKAREKARQISCASNLKQIGLGIMQYTQDNDENYPTGTGSLGQGWAGTVYPYVKSTGVFKCPDDPQAGQVSGAGVVSYTVSYAGNLNFLRTDGSGSPTDPHSGQSLASLSSPAKTVLLCEITGIYGPITNSPEFGGANGVVSAVTNGPFDAAVYPFIGNFSQGGHMRTGCLGGLDCSAQVNRNGGGYGFDSKTGLHTDGSNYLLADGHVKWYKGSSVSGGSVATAEDCNQNGTPNVADCGSNNGMSAGTAGSQFAVTFSTK</sequence>
<keyword evidence="1" id="KW-0488">Methylation</keyword>
<organism evidence="2 3">
    <name type="scientific">Capsulimonas corticalis</name>
    <dbReference type="NCBI Taxonomy" id="2219043"/>
    <lineage>
        <taxon>Bacteria</taxon>
        <taxon>Bacillati</taxon>
        <taxon>Armatimonadota</taxon>
        <taxon>Armatimonadia</taxon>
        <taxon>Capsulimonadales</taxon>
        <taxon>Capsulimonadaceae</taxon>
        <taxon>Capsulimonas</taxon>
    </lineage>
</organism>
<evidence type="ECO:0000313" key="3">
    <source>
        <dbReference type="Proteomes" id="UP000287394"/>
    </source>
</evidence>
<dbReference type="Gene3D" id="3.30.700.10">
    <property type="entry name" value="Glycoprotein, Type 4 Pilin"/>
    <property type="match status" value="1"/>
</dbReference>
<dbReference type="PANTHER" id="PTHR30093">
    <property type="entry name" value="GENERAL SECRETION PATHWAY PROTEIN G"/>
    <property type="match status" value="1"/>
</dbReference>
<dbReference type="NCBIfam" id="TIGR02532">
    <property type="entry name" value="IV_pilin_GFxxxE"/>
    <property type="match status" value="1"/>
</dbReference>
<dbReference type="EMBL" id="AP025739">
    <property type="protein sequence ID" value="BDI33211.1"/>
    <property type="molecule type" value="Genomic_DNA"/>
</dbReference>
<dbReference type="PRINTS" id="PR00813">
    <property type="entry name" value="BCTERIALGSPG"/>
</dbReference>
<keyword evidence="3" id="KW-1185">Reference proteome</keyword>
<dbReference type="SUPFAM" id="SSF54523">
    <property type="entry name" value="Pili subunits"/>
    <property type="match status" value="1"/>
</dbReference>
<dbReference type="InterPro" id="IPR012902">
    <property type="entry name" value="N_methyl_site"/>
</dbReference>
<dbReference type="InterPro" id="IPR000983">
    <property type="entry name" value="Bac_GSPG_pilin"/>
</dbReference>
<dbReference type="Pfam" id="PF07596">
    <property type="entry name" value="SBP_bac_10"/>
    <property type="match status" value="1"/>
</dbReference>
<proteinExistence type="predicted"/>
<evidence type="ECO:0000313" key="2">
    <source>
        <dbReference type="EMBL" id="BDI33211.1"/>
    </source>
</evidence>
<protein>
    <submittedName>
        <fullName evidence="2">Uncharacterized protein</fullName>
    </submittedName>
</protein>
<dbReference type="InterPro" id="IPR045584">
    <property type="entry name" value="Pilin-like"/>
</dbReference>
<dbReference type="OrthoDB" id="255848at2"/>
<accession>A0A402CNW7</accession>
<gene>
    <name evidence="2" type="ORF">CCAX7_52620</name>
</gene>
<dbReference type="PROSITE" id="PS00409">
    <property type="entry name" value="PROKAR_NTER_METHYL"/>
    <property type="match status" value="1"/>
</dbReference>
<dbReference type="InterPro" id="IPR027558">
    <property type="entry name" value="Pre_pil_HX9DG_C"/>
</dbReference>
<dbReference type="AlphaFoldDB" id="A0A402CNW7"/>
<dbReference type="NCBIfam" id="TIGR04294">
    <property type="entry name" value="pre_pil_HX9DG"/>
    <property type="match status" value="1"/>
</dbReference>
<dbReference type="Proteomes" id="UP000287394">
    <property type="component" value="Chromosome"/>
</dbReference>
<dbReference type="GO" id="GO:0015627">
    <property type="term" value="C:type II protein secretion system complex"/>
    <property type="evidence" value="ECO:0007669"/>
    <property type="project" value="InterPro"/>
</dbReference>
<evidence type="ECO:0000256" key="1">
    <source>
        <dbReference type="ARBA" id="ARBA00022481"/>
    </source>
</evidence>
<dbReference type="Pfam" id="PF07963">
    <property type="entry name" value="N_methyl"/>
    <property type="match status" value="1"/>
</dbReference>
<dbReference type="InterPro" id="IPR011453">
    <property type="entry name" value="DUF1559"/>
</dbReference>
<dbReference type="RefSeq" id="WP_119319122.1">
    <property type="nucleotide sequence ID" value="NZ_AP025739.1"/>
</dbReference>
<name>A0A402CNW7_9BACT</name>